<dbReference type="Proteomes" id="UP001301958">
    <property type="component" value="Unassembled WGS sequence"/>
</dbReference>
<comment type="caution">
    <text evidence="7">The sequence shown here is derived from an EMBL/GenBank/DDBJ whole genome shotgun (WGS) entry which is preliminary data.</text>
</comment>
<evidence type="ECO:0000256" key="4">
    <source>
        <dbReference type="ARBA" id="ARBA00022691"/>
    </source>
</evidence>
<dbReference type="GO" id="GO:0044027">
    <property type="term" value="P:negative regulation of gene expression via chromosomal CpG island methylation"/>
    <property type="evidence" value="ECO:0007669"/>
    <property type="project" value="TreeGrafter"/>
</dbReference>
<keyword evidence="2 5" id="KW-0489">Methyltransferase</keyword>
<dbReference type="GO" id="GO:0003677">
    <property type="term" value="F:DNA binding"/>
    <property type="evidence" value="ECO:0007669"/>
    <property type="project" value="TreeGrafter"/>
</dbReference>
<dbReference type="AlphaFoldDB" id="A0AAN7BZ96"/>
<organism evidence="7 8">
    <name type="scientific">Podospora fimiseda</name>
    <dbReference type="NCBI Taxonomy" id="252190"/>
    <lineage>
        <taxon>Eukaryota</taxon>
        <taxon>Fungi</taxon>
        <taxon>Dikarya</taxon>
        <taxon>Ascomycota</taxon>
        <taxon>Pezizomycotina</taxon>
        <taxon>Sordariomycetes</taxon>
        <taxon>Sordariomycetidae</taxon>
        <taxon>Sordariales</taxon>
        <taxon>Podosporaceae</taxon>
        <taxon>Podospora</taxon>
    </lineage>
</organism>
<feature type="compositionally biased region" description="Acidic residues" evidence="6">
    <location>
        <begin position="618"/>
        <end position="628"/>
    </location>
</feature>
<keyword evidence="8" id="KW-1185">Reference proteome</keyword>
<reference evidence="7" key="2">
    <citation type="submission" date="2023-05" db="EMBL/GenBank/DDBJ databases">
        <authorList>
            <consortium name="Lawrence Berkeley National Laboratory"/>
            <person name="Steindorff A."/>
            <person name="Hensen N."/>
            <person name="Bonometti L."/>
            <person name="Westerberg I."/>
            <person name="Brannstrom I.O."/>
            <person name="Guillou S."/>
            <person name="Cros-Aarteil S."/>
            <person name="Calhoun S."/>
            <person name="Haridas S."/>
            <person name="Kuo A."/>
            <person name="Mondo S."/>
            <person name="Pangilinan J."/>
            <person name="Riley R."/>
            <person name="Labutti K."/>
            <person name="Andreopoulos B."/>
            <person name="Lipzen A."/>
            <person name="Chen C."/>
            <person name="Yanf M."/>
            <person name="Daum C."/>
            <person name="Ng V."/>
            <person name="Clum A."/>
            <person name="Ohm R."/>
            <person name="Martin F."/>
            <person name="Silar P."/>
            <person name="Natvig D."/>
            <person name="Lalanne C."/>
            <person name="Gautier V."/>
            <person name="Ament-Velasquez S.L."/>
            <person name="Kruys A."/>
            <person name="Hutchinson M.I."/>
            <person name="Powell A.J."/>
            <person name="Barry K."/>
            <person name="Miller A.N."/>
            <person name="Grigoriev I.V."/>
            <person name="Debuchy R."/>
            <person name="Gladieux P."/>
            <person name="Thoren M.H."/>
            <person name="Johannesson H."/>
        </authorList>
    </citation>
    <scope>NUCLEOTIDE SEQUENCE</scope>
    <source>
        <strain evidence="7">CBS 990.96</strain>
    </source>
</reference>
<comment type="similarity">
    <text evidence="5">Belongs to the class I-like SAM-binding methyltransferase superfamily. C5-methyltransferase family.</text>
</comment>
<keyword evidence="3 5" id="KW-0808">Transferase</keyword>
<dbReference type="GO" id="GO:0032259">
    <property type="term" value="P:methylation"/>
    <property type="evidence" value="ECO:0007669"/>
    <property type="project" value="UniProtKB-KW"/>
</dbReference>
<evidence type="ECO:0000256" key="2">
    <source>
        <dbReference type="ARBA" id="ARBA00022603"/>
    </source>
</evidence>
<dbReference type="InterPro" id="IPR001525">
    <property type="entry name" value="C5_MeTfrase"/>
</dbReference>
<feature type="region of interest" description="Disordered" evidence="6">
    <location>
        <begin position="604"/>
        <end position="651"/>
    </location>
</feature>
<evidence type="ECO:0000313" key="8">
    <source>
        <dbReference type="Proteomes" id="UP001301958"/>
    </source>
</evidence>
<evidence type="ECO:0000256" key="5">
    <source>
        <dbReference type="PROSITE-ProRule" id="PRU01016"/>
    </source>
</evidence>
<evidence type="ECO:0000256" key="6">
    <source>
        <dbReference type="SAM" id="MobiDB-lite"/>
    </source>
</evidence>
<proteinExistence type="inferred from homology"/>
<accession>A0AAN7BZ96</accession>
<evidence type="ECO:0000313" key="7">
    <source>
        <dbReference type="EMBL" id="KAK4232374.1"/>
    </source>
</evidence>
<protein>
    <recommendedName>
        <fullName evidence="1">DNA (cytosine-5-)-methyltransferase</fullName>
        <ecNumber evidence="1">2.1.1.37</ecNumber>
    </recommendedName>
</protein>
<evidence type="ECO:0000256" key="1">
    <source>
        <dbReference type="ARBA" id="ARBA00011975"/>
    </source>
</evidence>
<dbReference type="Gene3D" id="3.40.50.150">
    <property type="entry name" value="Vaccinia Virus protein VP39"/>
    <property type="match status" value="1"/>
</dbReference>
<dbReference type="PROSITE" id="PS51679">
    <property type="entry name" value="SAM_MT_C5"/>
    <property type="match status" value="1"/>
</dbReference>
<dbReference type="EC" id="2.1.1.37" evidence="1"/>
<dbReference type="GO" id="GO:0003886">
    <property type="term" value="F:DNA (cytosine-5-)-methyltransferase activity"/>
    <property type="evidence" value="ECO:0007669"/>
    <property type="project" value="UniProtKB-EC"/>
</dbReference>
<dbReference type="PRINTS" id="PR00105">
    <property type="entry name" value="C5METTRFRASE"/>
</dbReference>
<sequence length="651" mass="73758">MNFKSLTTGEQNDIQDEIDLENYLANDIGQVIDLTGDEPEIPSPITYAGSSKRRTVGSVRERELPAWTLPDGIVLRPGITFEILYPDPHGIKFFKIQHIIERQYQDGHSDVILRGWGFMRTRELHGELPRKRNELVLLCNMLNGCSDPWERQALTDVPLSMVGMIREIRITNKPFLECRFDMDDLVIHGKFWVEEHSLLVCRWRREAWHNPGKKVPTETALIRITENEADPSFRGKDSHLLNQWRGGKVPGGSYPLHLVVDLEMDGTAQTKLQPGQKYTAGDVFAGAGGASRGIERAGVHLLFSLDHWTPAADSLRMNFSHTDIYECEVTDFIKDKSIRYCPDILHLSPPCQFWSPAHTTPGKDDEKNVDVLFSCEHLINKLRPRLFTVEQTFGIVHARFAQYFATLIQGFTKHGYSVRWKVVVLANYGVPQTRKRLIMIGAAPGEKLPPFPPPTHSQNGMGGLPRWVTPKAILDRVEHITPEDNKLHVKKRFPSPKPPWDPYALAKTITCGGGQNYHWNGRRDFTKLEYAVLQGFPTWHKFSDVAVKKQIGNAFAPSVVRHFYQHLVKWLLVQDGLAKEADAIKVPVVYLRTEGVTAAPAPGKIKSPIISHPGERMEIDEDEDDDLWDSSSSRATFGDYEEEDEEEGGVI</sequence>
<gene>
    <name evidence="7" type="ORF">QBC38DRAFT_506077</name>
</gene>
<dbReference type="InterPro" id="IPR029063">
    <property type="entry name" value="SAM-dependent_MTases_sf"/>
</dbReference>
<dbReference type="GO" id="GO:0005634">
    <property type="term" value="C:nucleus"/>
    <property type="evidence" value="ECO:0007669"/>
    <property type="project" value="TreeGrafter"/>
</dbReference>
<reference evidence="7" key="1">
    <citation type="journal article" date="2023" name="Mol. Phylogenet. Evol.">
        <title>Genome-scale phylogeny and comparative genomics of the fungal order Sordariales.</title>
        <authorList>
            <person name="Hensen N."/>
            <person name="Bonometti L."/>
            <person name="Westerberg I."/>
            <person name="Brannstrom I.O."/>
            <person name="Guillou S."/>
            <person name="Cros-Aarteil S."/>
            <person name="Calhoun S."/>
            <person name="Haridas S."/>
            <person name="Kuo A."/>
            <person name="Mondo S."/>
            <person name="Pangilinan J."/>
            <person name="Riley R."/>
            <person name="LaButti K."/>
            <person name="Andreopoulos B."/>
            <person name="Lipzen A."/>
            <person name="Chen C."/>
            <person name="Yan M."/>
            <person name="Daum C."/>
            <person name="Ng V."/>
            <person name="Clum A."/>
            <person name="Steindorff A."/>
            <person name="Ohm R.A."/>
            <person name="Martin F."/>
            <person name="Silar P."/>
            <person name="Natvig D.O."/>
            <person name="Lalanne C."/>
            <person name="Gautier V."/>
            <person name="Ament-Velasquez S.L."/>
            <person name="Kruys A."/>
            <person name="Hutchinson M.I."/>
            <person name="Powell A.J."/>
            <person name="Barry K."/>
            <person name="Miller A.N."/>
            <person name="Grigoriev I.V."/>
            <person name="Debuchy R."/>
            <person name="Gladieux P."/>
            <person name="Hiltunen Thoren M."/>
            <person name="Johannesson H."/>
        </authorList>
    </citation>
    <scope>NUCLEOTIDE SEQUENCE</scope>
    <source>
        <strain evidence="7">CBS 990.96</strain>
    </source>
</reference>
<feature type="active site" evidence="5">
    <location>
        <position position="351"/>
    </location>
</feature>
<dbReference type="SUPFAM" id="SSF53335">
    <property type="entry name" value="S-adenosyl-L-methionine-dependent methyltransferases"/>
    <property type="match status" value="1"/>
</dbReference>
<dbReference type="Pfam" id="PF00145">
    <property type="entry name" value="DNA_methylase"/>
    <property type="match status" value="2"/>
</dbReference>
<name>A0AAN7BZ96_9PEZI</name>
<dbReference type="PANTHER" id="PTHR10629">
    <property type="entry name" value="CYTOSINE-SPECIFIC METHYLTRANSFERASE"/>
    <property type="match status" value="1"/>
</dbReference>
<feature type="compositionally biased region" description="Acidic residues" evidence="6">
    <location>
        <begin position="639"/>
        <end position="651"/>
    </location>
</feature>
<dbReference type="Gene3D" id="3.90.120.10">
    <property type="entry name" value="DNA Methylase, subunit A, domain 2"/>
    <property type="match status" value="1"/>
</dbReference>
<keyword evidence="4 5" id="KW-0949">S-adenosyl-L-methionine</keyword>
<dbReference type="InterPro" id="IPR050390">
    <property type="entry name" value="C5-Methyltransferase"/>
</dbReference>
<dbReference type="EMBL" id="MU865288">
    <property type="protein sequence ID" value="KAK4232374.1"/>
    <property type="molecule type" value="Genomic_DNA"/>
</dbReference>
<dbReference type="PANTHER" id="PTHR10629:SF52">
    <property type="entry name" value="DNA (CYTOSINE-5)-METHYLTRANSFERASE 1"/>
    <property type="match status" value="1"/>
</dbReference>
<evidence type="ECO:0000256" key="3">
    <source>
        <dbReference type="ARBA" id="ARBA00022679"/>
    </source>
</evidence>